<evidence type="ECO:0000313" key="3">
    <source>
        <dbReference type="Proteomes" id="UP000076798"/>
    </source>
</evidence>
<proteinExistence type="predicted"/>
<dbReference type="AlphaFoldDB" id="A0A165X5L8"/>
<dbReference type="EMBL" id="KV428443">
    <property type="protein sequence ID" value="KZT31850.1"/>
    <property type="molecule type" value="Genomic_DNA"/>
</dbReference>
<feature type="signal peptide" evidence="1">
    <location>
        <begin position="1"/>
        <end position="17"/>
    </location>
</feature>
<evidence type="ECO:0000313" key="2">
    <source>
        <dbReference type="EMBL" id="KZT31850.1"/>
    </source>
</evidence>
<gene>
    <name evidence="2" type="ORF">SISSUDRAFT_1067412</name>
</gene>
<evidence type="ECO:0000256" key="1">
    <source>
        <dbReference type="SAM" id="SignalP"/>
    </source>
</evidence>
<sequence length="86" mass="9191">MAARFAMICVFAFGVQAHPLILSDIVGWIDAEVGGSTSISPTYTTEVPSGTVRPSSPLFKANKNPGHVIASEVAIYSFPFDFKSIK</sequence>
<keyword evidence="3" id="KW-1185">Reference proteome</keyword>
<name>A0A165X5L8_9AGAM</name>
<reference evidence="2 3" key="1">
    <citation type="journal article" date="2016" name="Mol. Biol. Evol.">
        <title>Comparative Genomics of Early-Diverging Mushroom-Forming Fungi Provides Insights into the Origins of Lignocellulose Decay Capabilities.</title>
        <authorList>
            <person name="Nagy L.G."/>
            <person name="Riley R."/>
            <person name="Tritt A."/>
            <person name="Adam C."/>
            <person name="Daum C."/>
            <person name="Floudas D."/>
            <person name="Sun H."/>
            <person name="Yadav J.S."/>
            <person name="Pangilinan J."/>
            <person name="Larsson K.H."/>
            <person name="Matsuura K."/>
            <person name="Barry K."/>
            <person name="Labutti K."/>
            <person name="Kuo R."/>
            <person name="Ohm R.A."/>
            <person name="Bhattacharya S.S."/>
            <person name="Shirouzu T."/>
            <person name="Yoshinaga Y."/>
            <person name="Martin F.M."/>
            <person name="Grigoriev I.V."/>
            <person name="Hibbett D.S."/>
        </authorList>
    </citation>
    <scope>NUCLEOTIDE SEQUENCE [LARGE SCALE GENOMIC DNA]</scope>
    <source>
        <strain evidence="2 3">HHB10207 ss-3</strain>
    </source>
</reference>
<protein>
    <submittedName>
        <fullName evidence="2">Uncharacterized protein</fullName>
    </submittedName>
</protein>
<keyword evidence="1" id="KW-0732">Signal</keyword>
<feature type="chain" id="PRO_5007868736" evidence="1">
    <location>
        <begin position="18"/>
        <end position="86"/>
    </location>
</feature>
<accession>A0A165X5L8</accession>
<organism evidence="2 3">
    <name type="scientific">Sistotremastrum suecicum HHB10207 ss-3</name>
    <dbReference type="NCBI Taxonomy" id="1314776"/>
    <lineage>
        <taxon>Eukaryota</taxon>
        <taxon>Fungi</taxon>
        <taxon>Dikarya</taxon>
        <taxon>Basidiomycota</taxon>
        <taxon>Agaricomycotina</taxon>
        <taxon>Agaricomycetes</taxon>
        <taxon>Sistotremastrales</taxon>
        <taxon>Sistotremastraceae</taxon>
        <taxon>Sistotremastrum</taxon>
    </lineage>
</organism>
<dbReference type="Proteomes" id="UP000076798">
    <property type="component" value="Unassembled WGS sequence"/>
</dbReference>